<dbReference type="PANTHER" id="PTHR45947:SF3">
    <property type="entry name" value="SULFOQUINOVOSYL TRANSFERASE SQD2"/>
    <property type="match status" value="1"/>
</dbReference>
<dbReference type="GO" id="GO:0016757">
    <property type="term" value="F:glycosyltransferase activity"/>
    <property type="evidence" value="ECO:0007669"/>
    <property type="project" value="InterPro"/>
</dbReference>
<dbReference type="CDD" id="cd03801">
    <property type="entry name" value="GT4_PimA-like"/>
    <property type="match status" value="1"/>
</dbReference>
<dbReference type="RefSeq" id="WP_048186831.1">
    <property type="nucleotide sequence ID" value="NZ_CP011097.1"/>
</dbReference>
<dbReference type="PANTHER" id="PTHR45947">
    <property type="entry name" value="SULFOQUINOVOSYL TRANSFERASE SQD2"/>
    <property type="match status" value="1"/>
</dbReference>
<evidence type="ECO:0000259" key="2">
    <source>
        <dbReference type="Pfam" id="PF13439"/>
    </source>
</evidence>
<organism evidence="3 4">
    <name type="scientific">Candidatus Nitrosotenuis cloacae</name>
    <dbReference type="NCBI Taxonomy" id="1603555"/>
    <lineage>
        <taxon>Archaea</taxon>
        <taxon>Nitrososphaerota</taxon>
        <taxon>Candidatus Nitrosotenuis</taxon>
    </lineage>
</organism>
<evidence type="ECO:0000259" key="1">
    <source>
        <dbReference type="Pfam" id="PF00534"/>
    </source>
</evidence>
<accession>A0A3G1B3J1</accession>
<dbReference type="InterPro" id="IPR028098">
    <property type="entry name" value="Glyco_trans_4-like_N"/>
</dbReference>
<gene>
    <name evidence="3" type="ORF">SU86_006920</name>
</gene>
<protein>
    <submittedName>
        <fullName evidence="3">Glycosyl transferase family 1</fullName>
    </submittedName>
</protein>
<name>A0A3G1B3J1_9ARCH</name>
<dbReference type="InterPro" id="IPR001296">
    <property type="entry name" value="Glyco_trans_1"/>
</dbReference>
<feature type="domain" description="Glycosyltransferase subfamily 4-like N-terminal" evidence="2">
    <location>
        <begin position="18"/>
        <end position="155"/>
    </location>
</feature>
<reference evidence="3 4" key="1">
    <citation type="journal article" date="2016" name="Sci. Rep.">
        <title>A novel ammonia-oxidizing archaeon from wastewater treatment plant: Its enrichment, physiological and genomic characteristics.</title>
        <authorList>
            <person name="Li Y."/>
            <person name="Ding K."/>
            <person name="Wen X."/>
            <person name="Zhang B."/>
            <person name="Shen B."/>
            <person name="Yang Y."/>
        </authorList>
    </citation>
    <scope>NUCLEOTIDE SEQUENCE [LARGE SCALE GENOMIC DNA]</scope>
    <source>
        <strain evidence="3 4">SAT1</strain>
    </source>
</reference>
<dbReference type="Proteomes" id="UP000266745">
    <property type="component" value="Chromosome"/>
</dbReference>
<dbReference type="EMBL" id="CP011097">
    <property type="protein sequence ID" value="AJZ76142.1"/>
    <property type="molecule type" value="Genomic_DNA"/>
</dbReference>
<dbReference type="AlphaFoldDB" id="A0A3G1B3J1"/>
<evidence type="ECO:0000313" key="3">
    <source>
        <dbReference type="EMBL" id="AJZ76142.1"/>
    </source>
</evidence>
<proteinExistence type="predicted"/>
<keyword evidence="3" id="KW-0808">Transferase</keyword>
<dbReference type="STRING" id="1603555.SU86_006920"/>
<dbReference type="InterPro" id="IPR050194">
    <property type="entry name" value="Glycosyltransferase_grp1"/>
</dbReference>
<feature type="domain" description="Glycosyl transferase family 1" evidence="1">
    <location>
        <begin position="166"/>
        <end position="324"/>
    </location>
</feature>
<dbReference type="Pfam" id="PF13439">
    <property type="entry name" value="Glyco_transf_4"/>
    <property type="match status" value="1"/>
</dbReference>
<dbReference type="Gene3D" id="3.40.50.2000">
    <property type="entry name" value="Glycogen Phosphorylase B"/>
    <property type="match status" value="2"/>
</dbReference>
<dbReference type="SUPFAM" id="SSF53756">
    <property type="entry name" value="UDP-Glycosyltransferase/glycogen phosphorylase"/>
    <property type="match status" value="1"/>
</dbReference>
<evidence type="ECO:0000313" key="4">
    <source>
        <dbReference type="Proteomes" id="UP000266745"/>
    </source>
</evidence>
<keyword evidence="4" id="KW-1185">Reference proteome</keyword>
<dbReference type="Pfam" id="PF00534">
    <property type="entry name" value="Glycos_transf_1"/>
    <property type="match status" value="1"/>
</dbReference>
<dbReference type="GeneID" id="24874284"/>
<sequence>MVKKSVLMVVAKYPATYGHTTVINNLCRGLKELGHRAAIGAFSFEGEPPNGVEKVKLNRIKLLKSGVSSLEFDIIHPHQAQVLYYLLFKKPNKPIIFHYHAASNIIQELNLKVSMGLLKKRITKTICVSKKALHHLTYWAGECNATVIYNGVDTNFYHPNLDSPYKKGSPQLLFVSVLRKYKKTSELINAMPELLKKYPQAHLQIVGDGEDFKKLKEIINKKNLGKHVEMTGRIDDEELRMRYASCDMYVSASRNEHCPVPTFEAMACGKPLVLSKLESHLEILDASKAGLGFSFSNSTDLCDKIDKVFQNRINFSNDALKYAETHDLQKFCKRIQDVYDEV</sequence>
<dbReference type="KEGG" id="tah:SU86_006920"/>